<evidence type="ECO:0000313" key="4">
    <source>
        <dbReference type="EMBL" id="RGD57528.1"/>
    </source>
</evidence>
<dbReference type="GO" id="GO:0005509">
    <property type="term" value="F:calcium ion binding"/>
    <property type="evidence" value="ECO:0007669"/>
    <property type="project" value="InterPro"/>
</dbReference>
<dbReference type="Pfam" id="PF13202">
    <property type="entry name" value="EF-hand_5"/>
    <property type="match status" value="2"/>
</dbReference>
<organism evidence="4 5">
    <name type="scientific">Kitasatospora xanthocidica</name>
    <dbReference type="NCBI Taxonomy" id="83382"/>
    <lineage>
        <taxon>Bacteria</taxon>
        <taxon>Bacillati</taxon>
        <taxon>Actinomycetota</taxon>
        <taxon>Actinomycetes</taxon>
        <taxon>Kitasatosporales</taxon>
        <taxon>Streptomycetaceae</taxon>
        <taxon>Kitasatospora</taxon>
    </lineage>
</organism>
<reference evidence="4 5" key="1">
    <citation type="submission" date="2018-08" db="EMBL/GenBank/DDBJ databases">
        <title>Diversity &amp; Physiological Properties of Lignin-Decomposing Actinobacteria from Soil.</title>
        <authorList>
            <person name="Roh S.G."/>
            <person name="Kim S.B."/>
        </authorList>
    </citation>
    <scope>NUCLEOTIDE SEQUENCE [LARGE SCALE GENOMIC DNA]</scope>
    <source>
        <strain evidence="4 5">MMS17-GH009</strain>
    </source>
</reference>
<proteinExistence type="predicted"/>
<dbReference type="Proteomes" id="UP000263377">
    <property type="component" value="Unassembled WGS sequence"/>
</dbReference>
<evidence type="ECO:0000259" key="3">
    <source>
        <dbReference type="PROSITE" id="PS50222"/>
    </source>
</evidence>
<dbReference type="SUPFAM" id="SSF47473">
    <property type="entry name" value="EF-hand"/>
    <property type="match status" value="1"/>
</dbReference>
<comment type="caution">
    <text evidence="4">The sequence shown here is derived from an EMBL/GenBank/DDBJ whole genome shotgun (WGS) entry which is preliminary data.</text>
</comment>
<dbReference type="InterPro" id="IPR002048">
    <property type="entry name" value="EF_hand_dom"/>
</dbReference>
<dbReference type="PROSITE" id="PS50222">
    <property type="entry name" value="EF_HAND_2"/>
    <property type="match status" value="4"/>
</dbReference>
<dbReference type="InterPro" id="IPR039647">
    <property type="entry name" value="EF_hand_pair_protein_CML-like"/>
</dbReference>
<evidence type="ECO:0000256" key="1">
    <source>
        <dbReference type="ARBA" id="ARBA00022723"/>
    </source>
</evidence>
<dbReference type="Pfam" id="PF13499">
    <property type="entry name" value="EF-hand_7"/>
    <property type="match status" value="1"/>
</dbReference>
<feature type="domain" description="EF-hand" evidence="3">
    <location>
        <begin position="137"/>
        <end position="166"/>
    </location>
</feature>
<sequence length="181" mass="20096">MTSAVKSKKFNTLFDWFDLNGDGQLSQEDLRGTADVFARTATRDDQATIRALHDAFARWWDLLLEHGDTDGDGQVSRQEFLTVMKADVTTPAHFEGTVLAIADALLNAYDTNGDGVLSKEEYVHMYEQLGVPRVHSEQAFPRLDRDGNGVISLDEFREAIIEFYLSDDPAAPGNFLLGPIG</sequence>
<dbReference type="Gene3D" id="1.10.238.10">
    <property type="entry name" value="EF-hand"/>
    <property type="match status" value="1"/>
</dbReference>
<feature type="domain" description="EF-hand" evidence="3">
    <location>
        <begin position="5"/>
        <end position="40"/>
    </location>
</feature>
<dbReference type="PROSITE" id="PS00018">
    <property type="entry name" value="EF_HAND_1"/>
    <property type="match status" value="4"/>
</dbReference>
<keyword evidence="1" id="KW-0479">Metal-binding</keyword>
<gene>
    <name evidence="4" type="ORF">DR950_06725</name>
</gene>
<keyword evidence="2" id="KW-0677">Repeat</keyword>
<dbReference type="InterPro" id="IPR011992">
    <property type="entry name" value="EF-hand-dom_pair"/>
</dbReference>
<dbReference type="PANTHER" id="PTHR10891">
    <property type="entry name" value="EF-HAND CALCIUM-BINDING DOMAIN CONTAINING PROTEIN"/>
    <property type="match status" value="1"/>
</dbReference>
<feature type="domain" description="EF-hand" evidence="3">
    <location>
        <begin position="68"/>
        <end position="90"/>
    </location>
</feature>
<dbReference type="CDD" id="cd00051">
    <property type="entry name" value="EFh"/>
    <property type="match status" value="3"/>
</dbReference>
<evidence type="ECO:0000313" key="5">
    <source>
        <dbReference type="Proteomes" id="UP000263377"/>
    </source>
</evidence>
<dbReference type="EMBL" id="QVIG01000001">
    <property type="protein sequence ID" value="RGD57528.1"/>
    <property type="molecule type" value="Genomic_DNA"/>
</dbReference>
<name>A0A372ZNQ7_9ACTN</name>
<keyword evidence="5" id="KW-1185">Reference proteome</keyword>
<dbReference type="SMART" id="SM00054">
    <property type="entry name" value="EFh"/>
    <property type="match status" value="4"/>
</dbReference>
<dbReference type="AlphaFoldDB" id="A0A372ZNQ7"/>
<feature type="domain" description="EF-hand" evidence="3">
    <location>
        <begin position="97"/>
        <end position="132"/>
    </location>
</feature>
<protein>
    <submittedName>
        <fullName evidence="4">EF-hand domain-containing protein</fullName>
    </submittedName>
</protein>
<dbReference type="InterPro" id="IPR018247">
    <property type="entry name" value="EF_Hand_1_Ca_BS"/>
</dbReference>
<evidence type="ECO:0000256" key="2">
    <source>
        <dbReference type="ARBA" id="ARBA00022737"/>
    </source>
</evidence>
<accession>A0A372ZNQ7</accession>
<dbReference type="RefSeq" id="WP_117486299.1">
    <property type="nucleotide sequence ID" value="NZ_QVIG01000001.1"/>
</dbReference>